<dbReference type="HAMAP" id="MF_00392">
    <property type="entry name" value="LpxB"/>
    <property type="match status" value="1"/>
</dbReference>
<protein>
    <recommendedName>
        <fullName evidence="3 10">Lipid-A-disaccharide synthase</fullName>
        <ecNumber evidence="2 10">2.4.1.182</ecNumber>
    </recommendedName>
</protein>
<proteinExistence type="inferred from homology"/>
<dbReference type="GO" id="GO:0008915">
    <property type="term" value="F:lipid-A-disaccharide synthase activity"/>
    <property type="evidence" value="ECO:0007669"/>
    <property type="project" value="UniProtKB-UniRule"/>
</dbReference>
<dbReference type="InterPro" id="IPR003835">
    <property type="entry name" value="Glyco_trans_19"/>
</dbReference>
<evidence type="ECO:0000256" key="9">
    <source>
        <dbReference type="ARBA" id="ARBA00048975"/>
    </source>
</evidence>
<evidence type="ECO:0000256" key="3">
    <source>
        <dbReference type="ARBA" id="ARBA00020902"/>
    </source>
</evidence>
<dbReference type="GO" id="GO:0005543">
    <property type="term" value="F:phospholipid binding"/>
    <property type="evidence" value="ECO:0007669"/>
    <property type="project" value="TreeGrafter"/>
</dbReference>
<keyword evidence="8 10" id="KW-0443">Lipid metabolism</keyword>
<organism evidence="11 12">
    <name type="scientific">Candidatus Desulfatibia profunda</name>
    <dbReference type="NCBI Taxonomy" id="2841695"/>
    <lineage>
        <taxon>Bacteria</taxon>
        <taxon>Pseudomonadati</taxon>
        <taxon>Thermodesulfobacteriota</taxon>
        <taxon>Desulfobacteria</taxon>
        <taxon>Desulfobacterales</taxon>
        <taxon>Desulfobacterales incertae sedis</taxon>
        <taxon>Candidatus Desulfatibia</taxon>
    </lineage>
</organism>
<dbReference type="EMBL" id="JACNJH010000161">
    <property type="protein sequence ID" value="MBC8361956.1"/>
    <property type="molecule type" value="Genomic_DNA"/>
</dbReference>
<reference evidence="11 12" key="1">
    <citation type="submission" date="2020-08" db="EMBL/GenBank/DDBJ databases">
        <title>Bridging the membrane lipid divide: bacteria of the FCB group superphylum have the potential to synthesize archaeal ether lipids.</title>
        <authorList>
            <person name="Villanueva L."/>
            <person name="Von Meijenfeldt F.A.B."/>
            <person name="Westbye A.B."/>
            <person name="Yadav S."/>
            <person name="Hopmans E.C."/>
            <person name="Dutilh B.E."/>
            <person name="Sinninghe Damste J.S."/>
        </authorList>
    </citation>
    <scope>NUCLEOTIDE SEQUENCE [LARGE SCALE GENOMIC DNA]</scope>
    <source>
        <strain evidence="11">NIOZ-UU30</strain>
    </source>
</reference>
<dbReference type="AlphaFoldDB" id="A0A8J6TN04"/>
<dbReference type="GO" id="GO:0016020">
    <property type="term" value="C:membrane"/>
    <property type="evidence" value="ECO:0007669"/>
    <property type="project" value="GOC"/>
</dbReference>
<comment type="function">
    <text evidence="1 10">Condensation of UDP-2,3-diacylglucosamine and 2,3-diacylglucosamine-1-phosphate to form lipid A disaccharide, a precursor of lipid A, a phosphorylated glycolipid that anchors the lipopolysaccharide to the outer membrane of the cell.</text>
</comment>
<comment type="caution">
    <text evidence="11">The sequence shown here is derived from an EMBL/GenBank/DDBJ whole genome shotgun (WGS) entry which is preliminary data.</text>
</comment>
<sequence>MGSLLEQKCVMIIAGEASGDLHGAKLVQIMRQKHPSLFFCGIGGQALKKAGVRILVDASELAVVGITEVFSKITGILKGLSVAQKSLKTLRPDLLILVDFPDFNLIVAATAKKLNIPVLYYITPQVWAWRSGRVKKIGKLVKHVAVILPFEADFFRKHQVPVTFVGHPLLDSDHFSRGTTLEKPNEHNLTVGLLPGSRDGEIARHLPVMLDAARILTGRIKNLKFIVSLAPTVERKYVEAFIAKHEAFNNVELYEDGVDKVFEKCRLVVAASGTVTLEAAISGTPMVIIYKVSPISYWLGRVLIRVKHIGLVNLIAGKKIVPELLQREASPMKIADTVLRMLKDASGLERLRNELLRTRDLLGAPGASERVADIALNML</sequence>
<evidence type="ECO:0000256" key="7">
    <source>
        <dbReference type="ARBA" id="ARBA00022679"/>
    </source>
</evidence>
<dbReference type="Pfam" id="PF02684">
    <property type="entry name" value="LpxB"/>
    <property type="match status" value="1"/>
</dbReference>
<dbReference type="PANTHER" id="PTHR30372">
    <property type="entry name" value="LIPID-A-DISACCHARIDE SYNTHASE"/>
    <property type="match status" value="1"/>
</dbReference>
<evidence type="ECO:0000256" key="4">
    <source>
        <dbReference type="ARBA" id="ARBA00022516"/>
    </source>
</evidence>
<keyword evidence="4 10" id="KW-0444">Lipid biosynthesis</keyword>
<evidence type="ECO:0000256" key="2">
    <source>
        <dbReference type="ARBA" id="ARBA00012687"/>
    </source>
</evidence>
<evidence type="ECO:0000256" key="10">
    <source>
        <dbReference type="HAMAP-Rule" id="MF_00392"/>
    </source>
</evidence>
<keyword evidence="5 10" id="KW-0441">Lipid A biosynthesis</keyword>
<keyword evidence="6 10" id="KW-0328">Glycosyltransferase</keyword>
<accession>A0A8J6TN04</accession>
<comment type="catalytic activity">
    <reaction evidence="9 10">
        <text>a lipid X + a UDP-2-N,3-O-bis[(3R)-3-hydroxyacyl]-alpha-D-glucosamine = a lipid A disaccharide + UDP + H(+)</text>
        <dbReference type="Rhea" id="RHEA:67828"/>
        <dbReference type="ChEBI" id="CHEBI:15378"/>
        <dbReference type="ChEBI" id="CHEBI:58223"/>
        <dbReference type="ChEBI" id="CHEBI:137748"/>
        <dbReference type="ChEBI" id="CHEBI:176338"/>
        <dbReference type="ChEBI" id="CHEBI:176343"/>
        <dbReference type="EC" id="2.4.1.182"/>
    </reaction>
</comment>
<evidence type="ECO:0000256" key="5">
    <source>
        <dbReference type="ARBA" id="ARBA00022556"/>
    </source>
</evidence>
<dbReference type="UniPathway" id="UPA00973"/>
<dbReference type="GO" id="GO:0009245">
    <property type="term" value="P:lipid A biosynthetic process"/>
    <property type="evidence" value="ECO:0007669"/>
    <property type="project" value="UniProtKB-UniRule"/>
</dbReference>
<comment type="similarity">
    <text evidence="10">Belongs to the LpxB family.</text>
</comment>
<dbReference type="EC" id="2.4.1.182" evidence="2 10"/>
<dbReference type="Proteomes" id="UP000603434">
    <property type="component" value="Unassembled WGS sequence"/>
</dbReference>
<evidence type="ECO:0000313" key="12">
    <source>
        <dbReference type="Proteomes" id="UP000603434"/>
    </source>
</evidence>
<dbReference type="PANTHER" id="PTHR30372:SF4">
    <property type="entry name" value="LIPID-A-DISACCHARIDE SYNTHASE, MITOCHONDRIAL-RELATED"/>
    <property type="match status" value="1"/>
</dbReference>
<evidence type="ECO:0000256" key="6">
    <source>
        <dbReference type="ARBA" id="ARBA00022676"/>
    </source>
</evidence>
<dbReference type="NCBIfam" id="TIGR00215">
    <property type="entry name" value="lpxB"/>
    <property type="match status" value="1"/>
</dbReference>
<keyword evidence="7 10" id="KW-0808">Transferase</keyword>
<evidence type="ECO:0000313" key="11">
    <source>
        <dbReference type="EMBL" id="MBC8361956.1"/>
    </source>
</evidence>
<evidence type="ECO:0000256" key="1">
    <source>
        <dbReference type="ARBA" id="ARBA00002056"/>
    </source>
</evidence>
<dbReference type="SUPFAM" id="SSF53756">
    <property type="entry name" value="UDP-Glycosyltransferase/glycogen phosphorylase"/>
    <property type="match status" value="1"/>
</dbReference>
<name>A0A8J6TN04_9BACT</name>
<evidence type="ECO:0000256" key="8">
    <source>
        <dbReference type="ARBA" id="ARBA00023098"/>
    </source>
</evidence>
<comment type="pathway">
    <text evidence="10">Bacterial outer membrane biogenesis; LPS lipid A biosynthesis.</text>
</comment>
<gene>
    <name evidence="10 11" type="primary">lpxB</name>
    <name evidence="11" type="ORF">H8E23_11210</name>
</gene>